<dbReference type="Pfam" id="PF07980">
    <property type="entry name" value="SusD_RagB"/>
    <property type="match status" value="1"/>
</dbReference>
<dbReference type="PROSITE" id="PS51257">
    <property type="entry name" value="PROKAR_LIPOPROTEIN"/>
    <property type="match status" value="1"/>
</dbReference>
<dbReference type="Gene3D" id="1.25.40.390">
    <property type="match status" value="1"/>
</dbReference>
<evidence type="ECO:0000313" key="9">
    <source>
        <dbReference type="Proteomes" id="UP001460202"/>
    </source>
</evidence>
<dbReference type="InterPro" id="IPR012944">
    <property type="entry name" value="SusD_RagB_dom"/>
</dbReference>
<proteinExistence type="inferred from homology"/>
<feature type="chain" id="PRO_5046199557" evidence="6">
    <location>
        <begin position="22"/>
        <end position="618"/>
    </location>
</feature>
<evidence type="ECO:0000313" key="8">
    <source>
        <dbReference type="EMBL" id="MEQ2544635.1"/>
    </source>
</evidence>
<evidence type="ECO:0000256" key="3">
    <source>
        <dbReference type="ARBA" id="ARBA00022729"/>
    </source>
</evidence>
<evidence type="ECO:0000256" key="2">
    <source>
        <dbReference type="ARBA" id="ARBA00006275"/>
    </source>
</evidence>
<accession>A0ABV1GW42</accession>
<comment type="similarity">
    <text evidence="2">Belongs to the SusD family.</text>
</comment>
<keyword evidence="5" id="KW-0998">Cell outer membrane</keyword>
<evidence type="ECO:0000259" key="7">
    <source>
        <dbReference type="Pfam" id="PF07980"/>
    </source>
</evidence>
<dbReference type="Proteomes" id="UP001460202">
    <property type="component" value="Unassembled WGS sequence"/>
</dbReference>
<evidence type="ECO:0000256" key="4">
    <source>
        <dbReference type="ARBA" id="ARBA00023136"/>
    </source>
</evidence>
<name>A0ABV1GW42_9BACT</name>
<sequence length="618" mass="70089">MKIIRYVGAVLLAAFAGQGCSLLDTTPDGRETLDQIFADHDKTAAYLNTCYSKLPTKGTSYYWVCNAPTALSDEGYLVSGTINDAIPAKMYTSGGTASSHPVRDYSDDENYYSAYMLQLRYCTTFLQYIDKAGVNSESERARWRAEAHVLRAYYMLEMLKWFGAFAYEPNGYPDDYDYSTLKKRTVWELAELIDAECTAAIDTNELPWRIDNPSDVKRMTKALAWCIKSKAYLFAASPVHSEDYSADQKASHWKTAFQVNQQAVEALESNGYSLKTSVSNPRLYTGKAAAYKELFTSISLTSADDRETIYQATSRQNYIDHNYIGALNWPNNTTRAGVVPTQEMVDAYEVLNADGTVAEPLLDLANPYTATKTPNYNQKALDLGYDPDDPYAAPRDPRMEACIIRNGDKILWGGELRTVETFVGGENGVSDDTSENRFTRTGYYYRKYIAPDVDATDNKVDAAPWKFFRLAEIKLNLAEAAAEAGELDVAKAQVNDIRSRVGMPALPDDLTQAEMILRVRHERMVELCYEECRYFDVRRWAEAFAGSQLYQQYFKIPCERLTVMWITKNPDDTYTYERRTDLLRNASTQPRDVLLPIPETEANNLYSLTNKRWQNSGW</sequence>
<evidence type="ECO:0000256" key="1">
    <source>
        <dbReference type="ARBA" id="ARBA00004442"/>
    </source>
</evidence>
<feature type="signal peptide" evidence="6">
    <location>
        <begin position="1"/>
        <end position="21"/>
    </location>
</feature>
<dbReference type="EMBL" id="JBBMFL010000006">
    <property type="protein sequence ID" value="MEQ2544635.1"/>
    <property type="molecule type" value="Genomic_DNA"/>
</dbReference>
<comment type="subcellular location">
    <subcellularLocation>
        <location evidence="1">Cell outer membrane</location>
    </subcellularLocation>
</comment>
<keyword evidence="3 6" id="KW-0732">Signal</keyword>
<organism evidence="8 9">
    <name type="scientific">Alistipes intestinihominis</name>
    <dbReference type="NCBI Taxonomy" id="3133172"/>
    <lineage>
        <taxon>Bacteria</taxon>
        <taxon>Pseudomonadati</taxon>
        <taxon>Bacteroidota</taxon>
        <taxon>Bacteroidia</taxon>
        <taxon>Bacteroidales</taxon>
        <taxon>Rikenellaceae</taxon>
        <taxon>Alistipes</taxon>
    </lineage>
</organism>
<feature type="domain" description="RagB/SusD" evidence="7">
    <location>
        <begin position="311"/>
        <end position="618"/>
    </location>
</feature>
<evidence type="ECO:0000256" key="6">
    <source>
        <dbReference type="SAM" id="SignalP"/>
    </source>
</evidence>
<dbReference type="RefSeq" id="WP_026076342.1">
    <property type="nucleotide sequence ID" value="NZ_JBBMFL010000006.1"/>
</dbReference>
<dbReference type="GeneID" id="78178877"/>
<protein>
    <submittedName>
        <fullName evidence="8">RagB/SusD family nutrient uptake outer membrane protein</fullName>
    </submittedName>
</protein>
<gene>
    <name evidence="8" type="ORF">WMO46_06700</name>
</gene>
<keyword evidence="4" id="KW-0472">Membrane</keyword>
<comment type="caution">
    <text evidence="8">The sequence shown here is derived from an EMBL/GenBank/DDBJ whole genome shotgun (WGS) entry which is preliminary data.</text>
</comment>
<evidence type="ECO:0000256" key="5">
    <source>
        <dbReference type="ARBA" id="ARBA00023237"/>
    </source>
</evidence>
<dbReference type="InterPro" id="IPR011990">
    <property type="entry name" value="TPR-like_helical_dom_sf"/>
</dbReference>
<dbReference type="SUPFAM" id="SSF48452">
    <property type="entry name" value="TPR-like"/>
    <property type="match status" value="1"/>
</dbReference>
<reference evidence="8 9" key="1">
    <citation type="submission" date="2024-03" db="EMBL/GenBank/DDBJ databases">
        <title>Human intestinal bacterial collection.</title>
        <authorList>
            <person name="Pauvert C."/>
            <person name="Hitch T.C.A."/>
            <person name="Clavel T."/>
        </authorList>
    </citation>
    <scope>NUCLEOTIDE SEQUENCE [LARGE SCALE GENOMIC DNA]</scope>
    <source>
        <strain evidence="8 9">CLA-KB-H122</strain>
    </source>
</reference>
<keyword evidence="9" id="KW-1185">Reference proteome</keyword>